<evidence type="ECO:0000313" key="2">
    <source>
        <dbReference type="Proteomes" id="UP001221142"/>
    </source>
</evidence>
<sequence>MHSPATYSRSSAALQPLQLTPLMVSGLLFPVNEAHPMFVSVQYRIRQSTGNPRPSLESLFRGAKPQKLIITHRTDGTPLTFPLHVYHSAAAQATAACINSAIQHTALMTMERCAFRWCGVMVALRYDGARFVDAHQEDLEALVEYFCTYSP</sequence>
<protein>
    <submittedName>
        <fullName evidence="1">Uncharacterized protein</fullName>
    </submittedName>
</protein>
<dbReference type="EMBL" id="JARKIF010000004">
    <property type="protein sequence ID" value="KAJ7642275.1"/>
    <property type="molecule type" value="Genomic_DNA"/>
</dbReference>
<name>A0AAD7FWA4_9AGAR</name>
<evidence type="ECO:0000313" key="1">
    <source>
        <dbReference type="EMBL" id="KAJ7642275.1"/>
    </source>
</evidence>
<organism evidence="1 2">
    <name type="scientific">Roridomyces roridus</name>
    <dbReference type="NCBI Taxonomy" id="1738132"/>
    <lineage>
        <taxon>Eukaryota</taxon>
        <taxon>Fungi</taxon>
        <taxon>Dikarya</taxon>
        <taxon>Basidiomycota</taxon>
        <taxon>Agaricomycotina</taxon>
        <taxon>Agaricomycetes</taxon>
        <taxon>Agaricomycetidae</taxon>
        <taxon>Agaricales</taxon>
        <taxon>Marasmiineae</taxon>
        <taxon>Mycenaceae</taxon>
        <taxon>Roridomyces</taxon>
    </lineage>
</organism>
<reference evidence="1" key="1">
    <citation type="submission" date="2023-03" db="EMBL/GenBank/DDBJ databases">
        <title>Massive genome expansion in bonnet fungi (Mycena s.s.) driven by repeated elements and novel gene families across ecological guilds.</title>
        <authorList>
            <consortium name="Lawrence Berkeley National Laboratory"/>
            <person name="Harder C.B."/>
            <person name="Miyauchi S."/>
            <person name="Viragh M."/>
            <person name="Kuo A."/>
            <person name="Thoen E."/>
            <person name="Andreopoulos B."/>
            <person name="Lu D."/>
            <person name="Skrede I."/>
            <person name="Drula E."/>
            <person name="Henrissat B."/>
            <person name="Morin E."/>
            <person name="Kohler A."/>
            <person name="Barry K."/>
            <person name="LaButti K."/>
            <person name="Morin E."/>
            <person name="Salamov A."/>
            <person name="Lipzen A."/>
            <person name="Mereny Z."/>
            <person name="Hegedus B."/>
            <person name="Baldrian P."/>
            <person name="Stursova M."/>
            <person name="Weitz H."/>
            <person name="Taylor A."/>
            <person name="Grigoriev I.V."/>
            <person name="Nagy L.G."/>
            <person name="Martin F."/>
            <person name="Kauserud H."/>
        </authorList>
    </citation>
    <scope>NUCLEOTIDE SEQUENCE</scope>
    <source>
        <strain evidence="1">9284</strain>
    </source>
</reference>
<dbReference type="Proteomes" id="UP001221142">
    <property type="component" value="Unassembled WGS sequence"/>
</dbReference>
<gene>
    <name evidence="1" type="ORF">FB45DRAFT_1022965</name>
</gene>
<proteinExistence type="predicted"/>
<keyword evidence="2" id="KW-1185">Reference proteome</keyword>
<dbReference type="AlphaFoldDB" id="A0AAD7FWA4"/>
<comment type="caution">
    <text evidence="1">The sequence shown here is derived from an EMBL/GenBank/DDBJ whole genome shotgun (WGS) entry which is preliminary data.</text>
</comment>
<accession>A0AAD7FWA4</accession>